<sequence length="44" mass="4844">MKKAAKKAAKKPMKKSGSDMEMTAAQKKLPPFIQAAIAKKKKKK</sequence>
<evidence type="ECO:0000313" key="2">
    <source>
        <dbReference type="EMBL" id="CAB4143586.1"/>
    </source>
</evidence>
<feature type="compositionally biased region" description="Basic residues" evidence="1">
    <location>
        <begin position="1"/>
        <end position="14"/>
    </location>
</feature>
<dbReference type="EMBL" id="LR796737">
    <property type="protein sequence ID" value="CAB4162921.1"/>
    <property type="molecule type" value="Genomic_DNA"/>
</dbReference>
<proteinExistence type="predicted"/>
<accession>A0A6J5MEW2</accession>
<dbReference type="EMBL" id="LR796418">
    <property type="protein sequence ID" value="CAB4143586.1"/>
    <property type="molecule type" value="Genomic_DNA"/>
</dbReference>
<reference evidence="2" key="1">
    <citation type="submission" date="2020-04" db="EMBL/GenBank/DDBJ databases">
        <authorList>
            <person name="Chiriac C."/>
            <person name="Salcher M."/>
            <person name="Ghai R."/>
            <person name="Kavagutti S V."/>
        </authorList>
    </citation>
    <scope>NUCLEOTIDE SEQUENCE</scope>
</reference>
<gene>
    <name evidence="2" type="ORF">UFOVP436_183</name>
    <name evidence="3" type="ORF">UFOVP784_183</name>
</gene>
<organism evidence="2">
    <name type="scientific">uncultured Caudovirales phage</name>
    <dbReference type="NCBI Taxonomy" id="2100421"/>
    <lineage>
        <taxon>Viruses</taxon>
        <taxon>Duplodnaviria</taxon>
        <taxon>Heunggongvirae</taxon>
        <taxon>Uroviricota</taxon>
        <taxon>Caudoviricetes</taxon>
        <taxon>Peduoviridae</taxon>
        <taxon>Maltschvirus</taxon>
        <taxon>Maltschvirus maltsch</taxon>
    </lineage>
</organism>
<feature type="region of interest" description="Disordered" evidence="1">
    <location>
        <begin position="1"/>
        <end position="27"/>
    </location>
</feature>
<name>A0A6J5MEW2_9CAUD</name>
<evidence type="ECO:0000313" key="3">
    <source>
        <dbReference type="EMBL" id="CAB4162921.1"/>
    </source>
</evidence>
<protein>
    <submittedName>
        <fullName evidence="2">Uncharacterized protein</fullName>
    </submittedName>
</protein>
<evidence type="ECO:0000256" key="1">
    <source>
        <dbReference type="SAM" id="MobiDB-lite"/>
    </source>
</evidence>